<dbReference type="EMBL" id="WKFB01000058">
    <property type="protein sequence ID" value="KAF6737486.1"/>
    <property type="molecule type" value="Genomic_DNA"/>
</dbReference>
<reference evidence="2" key="1">
    <citation type="journal article" name="BMC Genomics">
        <title>Long-read sequencing and de novo genome assembly of marine medaka (Oryzias melastigma).</title>
        <authorList>
            <person name="Liang P."/>
            <person name="Saqib H.S.A."/>
            <person name="Ni X."/>
            <person name="Shen Y."/>
        </authorList>
    </citation>
    <scope>NUCLEOTIDE SEQUENCE</scope>
    <source>
        <strain evidence="2">Bigg-433</strain>
    </source>
</reference>
<proteinExistence type="predicted"/>
<evidence type="ECO:0000313" key="3">
    <source>
        <dbReference type="Proteomes" id="UP000646548"/>
    </source>
</evidence>
<organism evidence="2 3">
    <name type="scientific">Oryzias melastigma</name>
    <name type="common">Marine medaka</name>
    <dbReference type="NCBI Taxonomy" id="30732"/>
    <lineage>
        <taxon>Eukaryota</taxon>
        <taxon>Metazoa</taxon>
        <taxon>Chordata</taxon>
        <taxon>Craniata</taxon>
        <taxon>Vertebrata</taxon>
        <taxon>Euteleostomi</taxon>
        <taxon>Actinopterygii</taxon>
        <taxon>Neopterygii</taxon>
        <taxon>Teleostei</taxon>
        <taxon>Neoteleostei</taxon>
        <taxon>Acanthomorphata</taxon>
        <taxon>Ovalentaria</taxon>
        <taxon>Atherinomorphae</taxon>
        <taxon>Beloniformes</taxon>
        <taxon>Adrianichthyidae</taxon>
        <taxon>Oryziinae</taxon>
        <taxon>Oryzias</taxon>
    </lineage>
</organism>
<gene>
    <name evidence="2" type="ORF">FQA47_001217</name>
</gene>
<protein>
    <submittedName>
        <fullName evidence="2">Uncharacterized protein</fullName>
    </submittedName>
</protein>
<evidence type="ECO:0000313" key="2">
    <source>
        <dbReference type="EMBL" id="KAF6737486.1"/>
    </source>
</evidence>
<dbReference type="AlphaFoldDB" id="A0A834L0N2"/>
<dbReference type="Proteomes" id="UP000646548">
    <property type="component" value="Unassembled WGS sequence"/>
</dbReference>
<sequence length="112" mass="13226">MTMIGTRGRRGSSEQQNWVKRRRLQCDPVSRRTETNDQLLCQITNTQTYKHEGVALKQEHRFTCQLEAQRFISYVFSTEVWMQLICLPSRTQQEPPRSFRTPQSSAELQVYS</sequence>
<name>A0A834L0N2_ORYME</name>
<evidence type="ECO:0000256" key="1">
    <source>
        <dbReference type="SAM" id="MobiDB-lite"/>
    </source>
</evidence>
<accession>A0A834L0N2</accession>
<feature type="region of interest" description="Disordered" evidence="1">
    <location>
        <begin position="90"/>
        <end position="112"/>
    </location>
</feature>
<comment type="caution">
    <text evidence="2">The sequence shown here is derived from an EMBL/GenBank/DDBJ whole genome shotgun (WGS) entry which is preliminary data.</text>
</comment>